<dbReference type="OrthoDB" id="9791837at2"/>
<evidence type="ECO:0000313" key="2">
    <source>
        <dbReference type="EMBL" id="KTD62767.1"/>
    </source>
</evidence>
<comment type="caution">
    <text evidence="2">The sequence shown here is derived from an EMBL/GenBank/DDBJ whole genome shotgun (WGS) entry which is preliminary data.</text>
</comment>
<dbReference type="Pfam" id="PF13489">
    <property type="entry name" value="Methyltransf_23"/>
    <property type="match status" value="1"/>
</dbReference>
<dbReference type="eggNOG" id="COG2226">
    <property type="taxonomic scope" value="Bacteria"/>
</dbReference>
<keyword evidence="3" id="KW-1185">Reference proteome</keyword>
<dbReference type="Proteomes" id="UP000054600">
    <property type="component" value="Unassembled WGS sequence"/>
</dbReference>
<dbReference type="RefSeq" id="WP_018578221.1">
    <property type="nucleotide sequence ID" value="NZ_KB892426.1"/>
</dbReference>
<keyword evidence="1 2" id="KW-0808">Transferase</keyword>
<organism evidence="2 3">
    <name type="scientific">Legionella shakespearei DSM 23087</name>
    <dbReference type="NCBI Taxonomy" id="1122169"/>
    <lineage>
        <taxon>Bacteria</taxon>
        <taxon>Pseudomonadati</taxon>
        <taxon>Pseudomonadota</taxon>
        <taxon>Gammaproteobacteria</taxon>
        <taxon>Legionellales</taxon>
        <taxon>Legionellaceae</taxon>
        <taxon>Legionella</taxon>
    </lineage>
</organism>
<dbReference type="GO" id="GO:0008168">
    <property type="term" value="F:methyltransferase activity"/>
    <property type="evidence" value="ECO:0007669"/>
    <property type="project" value="UniProtKB-KW"/>
</dbReference>
<dbReference type="SUPFAM" id="SSF53335">
    <property type="entry name" value="S-adenosyl-L-methionine-dependent methyltransferases"/>
    <property type="match status" value="1"/>
</dbReference>
<dbReference type="PATRIC" id="fig|1122169.6.peg.1086"/>
<dbReference type="InterPro" id="IPR029063">
    <property type="entry name" value="SAM-dependent_MTases_sf"/>
</dbReference>
<evidence type="ECO:0000256" key="1">
    <source>
        <dbReference type="ARBA" id="ARBA00022679"/>
    </source>
</evidence>
<dbReference type="STRING" id="1122169.Lsha_0941"/>
<protein>
    <submittedName>
        <fullName evidence="2">Putative methyltransferase</fullName>
    </submittedName>
</protein>
<dbReference type="CDD" id="cd02440">
    <property type="entry name" value="AdoMet_MTases"/>
    <property type="match status" value="1"/>
</dbReference>
<dbReference type="PANTHER" id="PTHR43861:SF3">
    <property type="entry name" value="PUTATIVE (AFU_ORTHOLOGUE AFUA_2G14390)-RELATED"/>
    <property type="match status" value="1"/>
</dbReference>
<dbReference type="PANTHER" id="PTHR43861">
    <property type="entry name" value="TRANS-ACONITATE 2-METHYLTRANSFERASE-RELATED"/>
    <property type="match status" value="1"/>
</dbReference>
<keyword evidence="2" id="KW-0489">Methyltransferase</keyword>
<reference evidence="2 3" key="1">
    <citation type="submission" date="2015-11" db="EMBL/GenBank/DDBJ databases">
        <title>Genomic analysis of 38 Legionella species identifies large and diverse effector repertoires.</title>
        <authorList>
            <person name="Burstein D."/>
            <person name="Amaro F."/>
            <person name="Zusman T."/>
            <person name="Lifshitz Z."/>
            <person name="Cohen O."/>
            <person name="Gilbert J.A."/>
            <person name="Pupko T."/>
            <person name="Shuman H.A."/>
            <person name="Segal G."/>
        </authorList>
    </citation>
    <scope>NUCLEOTIDE SEQUENCE [LARGE SCALE GENOMIC DNA]</scope>
    <source>
        <strain evidence="2 3">ATCC 49655</strain>
    </source>
</reference>
<name>A0A0W0Z1N1_9GAMM</name>
<dbReference type="Gene3D" id="3.40.50.150">
    <property type="entry name" value="Vaccinia Virus protein VP39"/>
    <property type="match status" value="1"/>
</dbReference>
<gene>
    <name evidence="2" type="ORF">Lsha_0941</name>
</gene>
<dbReference type="GO" id="GO:0032259">
    <property type="term" value="P:methylation"/>
    <property type="evidence" value="ECO:0007669"/>
    <property type="project" value="UniProtKB-KW"/>
</dbReference>
<evidence type="ECO:0000313" key="3">
    <source>
        <dbReference type="Proteomes" id="UP000054600"/>
    </source>
</evidence>
<dbReference type="EMBL" id="LNYW01000030">
    <property type="protein sequence ID" value="KTD62767.1"/>
    <property type="molecule type" value="Genomic_DNA"/>
</dbReference>
<accession>A0A0W0Z1N1</accession>
<dbReference type="AlphaFoldDB" id="A0A0W0Z1N1"/>
<sequence>MTESYILNTNEKARDRLSLQHELYARSSVGLLNEAGIRSGMKVLEIGCGSGAMTLELAKLIGSQGSLLAIDLSQAQLDHVQKLTEAHRNIRFKLWDVNYLTDLGEQFDFIYCRMVLHHVADAHPVIQQIRSCLKPGGIIVCEEPSIFDSTFCSPPSEAYIQFTQWARNCFISNKRDFEIAHRLEQEFASSDFNVTHHSLYQPLLRTSREKEIYSMALDDLTPQLLESGLASQEEINHLSQELKNLASSNSTMCWIRMHRLIAQAS</sequence>
<proteinExistence type="predicted"/>